<accession>B7VIA7</accession>
<organism evidence="2 3">
    <name type="scientific">Vibrio atlanticus (strain LGP32)</name>
    <name type="common">Vibrio splendidus (strain Mel32)</name>
    <dbReference type="NCBI Taxonomy" id="575788"/>
    <lineage>
        <taxon>Bacteria</taxon>
        <taxon>Pseudomonadati</taxon>
        <taxon>Pseudomonadota</taxon>
        <taxon>Gammaproteobacteria</taxon>
        <taxon>Vibrionales</taxon>
        <taxon>Vibrionaceae</taxon>
        <taxon>Vibrio</taxon>
    </lineage>
</organism>
<protein>
    <submittedName>
        <fullName evidence="2">MSHA pilin protein MshA</fullName>
    </submittedName>
</protein>
<dbReference type="EMBL" id="FM954972">
    <property type="protein sequence ID" value="CAV17344.1"/>
    <property type="molecule type" value="Genomic_DNA"/>
</dbReference>
<dbReference type="Gene3D" id="3.30.700.10">
    <property type="entry name" value="Glycoprotein, Type 4 Pilin"/>
    <property type="match status" value="1"/>
</dbReference>
<dbReference type="SUPFAM" id="SSF54523">
    <property type="entry name" value="Pili subunits"/>
    <property type="match status" value="1"/>
</dbReference>
<dbReference type="KEGG" id="vsp:VS_0335"/>
<name>B7VIA7_VIBA3</name>
<evidence type="ECO:0000313" key="3">
    <source>
        <dbReference type="Proteomes" id="UP000009100"/>
    </source>
</evidence>
<evidence type="ECO:0000256" key="1">
    <source>
        <dbReference type="SAM" id="Phobius"/>
    </source>
</evidence>
<gene>
    <name evidence="2" type="ordered locus">VS_0335</name>
</gene>
<dbReference type="PATRIC" id="fig|575788.5.peg.1701"/>
<reference evidence="2 3" key="1">
    <citation type="submission" date="2009-02" db="EMBL/GenBank/DDBJ databases">
        <title>Vibrio splendidus str. LGP32 complete genome.</title>
        <authorList>
            <person name="Mazel D."/>
            <person name="Le Roux F."/>
        </authorList>
    </citation>
    <scope>NUCLEOTIDE SEQUENCE [LARGE SCALE GENOMIC DNA]</scope>
    <source>
        <strain evidence="2 3">LGP32</strain>
    </source>
</reference>
<keyword evidence="1" id="KW-1133">Transmembrane helix</keyword>
<feature type="transmembrane region" description="Helical" evidence="1">
    <location>
        <begin position="12"/>
        <end position="31"/>
    </location>
</feature>
<dbReference type="STRING" id="575788.VS_0335"/>
<sequence>MKKQSGFTLIELVVVIVILGILAVTAAPRFLNLQGDARTSSMQGLRGAMAGATGIVYGRAAVDGIELREKTADAATTPQTSDNIATNFGYPTSADIGVLNSGIEEAVEGLPGGDWVAVNITTTPTAPTFDVVAYSFAGSDVNAATNGFTYNFTTEAGTGCFVLYAEADDATTPAFTVAVTNGC</sequence>
<dbReference type="AlphaFoldDB" id="B7VIA7"/>
<dbReference type="Proteomes" id="UP000009100">
    <property type="component" value="Chromosome 1"/>
</dbReference>
<dbReference type="PROSITE" id="PS00409">
    <property type="entry name" value="PROKAR_NTER_METHYL"/>
    <property type="match status" value="1"/>
</dbReference>
<dbReference type="eggNOG" id="COG2165">
    <property type="taxonomic scope" value="Bacteria"/>
</dbReference>
<proteinExistence type="predicted"/>
<dbReference type="NCBIfam" id="TIGR02532">
    <property type="entry name" value="IV_pilin_GFxxxE"/>
    <property type="match status" value="1"/>
</dbReference>
<keyword evidence="1" id="KW-0812">Transmembrane</keyword>
<dbReference type="HOGENOM" id="CLU_098637_3_1_6"/>
<dbReference type="Pfam" id="PF07963">
    <property type="entry name" value="N_methyl"/>
    <property type="match status" value="1"/>
</dbReference>
<dbReference type="InterPro" id="IPR012902">
    <property type="entry name" value="N_methyl_site"/>
</dbReference>
<keyword evidence="1" id="KW-0472">Membrane</keyword>
<evidence type="ECO:0000313" key="2">
    <source>
        <dbReference type="EMBL" id="CAV17344.1"/>
    </source>
</evidence>
<dbReference type="InterPro" id="IPR045584">
    <property type="entry name" value="Pilin-like"/>
</dbReference>